<name>A6JI21_RAT</name>
<dbReference type="AlphaFoldDB" id="A6JI21"/>
<gene>
    <name evidence="1 3" type="primary">Casp7</name>
    <name evidence="1" type="ORF">rCG_57538</name>
</gene>
<dbReference type="Proteomes" id="UP000234681">
    <property type="component" value="Chromosome 1"/>
</dbReference>
<reference evidence="2" key="1">
    <citation type="submission" date="2005-09" db="EMBL/GenBank/DDBJ databases">
        <authorList>
            <person name="Mural R.J."/>
            <person name="Li P.W."/>
            <person name="Adams M.D."/>
            <person name="Amanatides P.G."/>
            <person name="Baden-Tillson H."/>
            <person name="Barnstead M."/>
            <person name="Chin S.H."/>
            <person name="Dew I."/>
            <person name="Evans C.A."/>
            <person name="Ferriera S."/>
            <person name="Flanigan M."/>
            <person name="Fosler C."/>
            <person name="Glodek A."/>
            <person name="Gu Z."/>
            <person name="Holt R.A."/>
            <person name="Jennings D."/>
            <person name="Kraft C.L."/>
            <person name="Lu F."/>
            <person name="Nguyen T."/>
            <person name="Nusskern D.R."/>
            <person name="Pfannkoch C.M."/>
            <person name="Sitter C."/>
            <person name="Sutton G.G."/>
            <person name="Venter J.C."/>
            <person name="Wang Z."/>
            <person name="Woodage T."/>
            <person name="Zheng X.H."/>
            <person name="Zhong F."/>
        </authorList>
    </citation>
    <scope>NUCLEOTIDE SEQUENCE [LARGE SCALE GENOMIC DNA]</scope>
    <source>
        <strain>BN</strain>
        <strain evidence="2">Sprague-Dawley</strain>
    </source>
</reference>
<proteinExistence type="predicted"/>
<sequence length="83" mass="9155">MRCAVGCPPFSGLCVKIFLLLPKRFCAPPSSVTQLHIKGSVTPRTGFLNKTLSTYQGDIHVNEMHLGSVMSLKCRFSLLIFLT</sequence>
<protein>
    <submittedName>
        <fullName evidence="1">Caspase 7, isoform CRA_b</fullName>
    </submittedName>
</protein>
<evidence type="ECO:0000313" key="2">
    <source>
        <dbReference type="Proteomes" id="UP000234681"/>
    </source>
</evidence>
<evidence type="ECO:0000313" key="1">
    <source>
        <dbReference type="EMBL" id="EDL94494.1"/>
    </source>
</evidence>
<organism evidence="1 2">
    <name type="scientific">Rattus norvegicus</name>
    <name type="common">Rat</name>
    <dbReference type="NCBI Taxonomy" id="10116"/>
    <lineage>
        <taxon>Eukaryota</taxon>
        <taxon>Metazoa</taxon>
        <taxon>Chordata</taxon>
        <taxon>Craniata</taxon>
        <taxon>Vertebrata</taxon>
        <taxon>Euteleostomi</taxon>
        <taxon>Mammalia</taxon>
        <taxon>Eutheria</taxon>
        <taxon>Euarchontoglires</taxon>
        <taxon>Glires</taxon>
        <taxon>Rodentia</taxon>
        <taxon>Myomorpha</taxon>
        <taxon>Muroidea</taxon>
        <taxon>Muridae</taxon>
        <taxon>Murinae</taxon>
        <taxon>Rattus</taxon>
    </lineage>
</organism>
<dbReference type="AGR" id="RGD:620944"/>
<dbReference type="RGD" id="620944">
    <property type="gene designation" value="Casp7"/>
</dbReference>
<evidence type="ECO:0000313" key="3">
    <source>
        <dbReference type="RGD" id="620944"/>
    </source>
</evidence>
<dbReference type="EMBL" id="CH473986">
    <property type="protein sequence ID" value="EDL94494.1"/>
    <property type="molecule type" value="Genomic_DNA"/>
</dbReference>
<accession>A6JI21</accession>